<evidence type="ECO:0008006" key="4">
    <source>
        <dbReference type="Google" id="ProtNLM"/>
    </source>
</evidence>
<feature type="compositionally biased region" description="Low complexity" evidence="1">
    <location>
        <begin position="90"/>
        <end position="107"/>
    </location>
</feature>
<dbReference type="STRING" id="78915.A0A4P9XTC3"/>
<keyword evidence="3" id="KW-1185">Reference proteome</keyword>
<feature type="region of interest" description="Disordered" evidence="1">
    <location>
        <begin position="88"/>
        <end position="111"/>
    </location>
</feature>
<proteinExistence type="predicted"/>
<name>A0A4P9XTC3_9FUNG</name>
<sequence>MSSGTPRSRKRSAPAGVPAITSYFKRVNTEGTSSKPAKGGERPITDFFAQVNAENASQSPGESKLQSPRTNVSVYIDKRPDPLLRAEYMAAAQSSASTRATASGNSSSKKDAAALSIDAESHAPSNDSLFIQSIAVLSSDEEETRTNDLHEQRTMPTSLPSDSSDNDSDDDDLHNDIIAVLERNTPSSTPKSAAKAESRKAGHNLRARQPISYKIDMTEMTFEESDDQQEESYTFSLSNLLTDKARRATVRREATLGVDRQLKERNLYDNDGNDSDAMDKDTADHEHVVCTSDPRVNKLLMDDANIFNEDQFFFFFGESLKLEQSDKARAFLEFSTGDISDQSTEALTALMGGQAIPYEALRSGALAQLMHAGWRLPKDLSVWLFYVACFDANQMTAWQAGALLRHTARTRSCAWLPDNALEQVLRVYTVPPEYLDPQFVLTVDRLSTASKSDIPVNNLTCLLAILAQSAASICRQNIRRHIVLLCLMSLDPRTKPIHARIDACLCALLDILARDGDATVDQMHLLADELFTTFRPCTRTFTTVLDRIPTTVPAYVQLRSRTAVRVLADRLMHPWPVTHDQETFLSALQKLLASRSMQMATKSNFAELPLTLRLVDMALWEEDVRCADKAVVEAVLQQLQFLHGGIVDHPAMLLERSKAKDMLQRLCARIRYATQPRSSASVAARPQTSLFGFLTLSSAPP</sequence>
<feature type="region of interest" description="Disordered" evidence="1">
    <location>
        <begin position="1"/>
        <end position="72"/>
    </location>
</feature>
<evidence type="ECO:0000256" key="1">
    <source>
        <dbReference type="SAM" id="MobiDB-lite"/>
    </source>
</evidence>
<protein>
    <recommendedName>
        <fullName evidence="4">Coiled-coil SMC6 And NSE5 INteracting (CANIN) domain-containing protein</fullName>
    </recommendedName>
</protein>
<evidence type="ECO:0000313" key="3">
    <source>
        <dbReference type="Proteomes" id="UP000271241"/>
    </source>
</evidence>
<gene>
    <name evidence="2" type="ORF">THASP1DRAFT_28789</name>
</gene>
<evidence type="ECO:0000313" key="2">
    <source>
        <dbReference type="EMBL" id="RKP09415.1"/>
    </source>
</evidence>
<dbReference type="EMBL" id="KZ992515">
    <property type="protein sequence ID" value="RKP09415.1"/>
    <property type="molecule type" value="Genomic_DNA"/>
</dbReference>
<feature type="region of interest" description="Disordered" evidence="1">
    <location>
        <begin position="141"/>
        <end position="203"/>
    </location>
</feature>
<dbReference type="OrthoDB" id="5599613at2759"/>
<feature type="compositionally biased region" description="Basic and acidic residues" evidence="1">
    <location>
        <begin position="144"/>
        <end position="153"/>
    </location>
</feature>
<dbReference type="AlphaFoldDB" id="A0A4P9XTC3"/>
<feature type="compositionally biased region" description="Polar residues" evidence="1">
    <location>
        <begin position="52"/>
        <end position="72"/>
    </location>
</feature>
<feature type="compositionally biased region" description="Acidic residues" evidence="1">
    <location>
        <begin position="164"/>
        <end position="173"/>
    </location>
</feature>
<reference evidence="3" key="1">
    <citation type="journal article" date="2018" name="Nat. Microbiol.">
        <title>Leveraging single-cell genomics to expand the fungal tree of life.</title>
        <authorList>
            <person name="Ahrendt S.R."/>
            <person name="Quandt C.A."/>
            <person name="Ciobanu D."/>
            <person name="Clum A."/>
            <person name="Salamov A."/>
            <person name="Andreopoulos B."/>
            <person name="Cheng J.F."/>
            <person name="Woyke T."/>
            <person name="Pelin A."/>
            <person name="Henrissat B."/>
            <person name="Reynolds N.K."/>
            <person name="Benny G.L."/>
            <person name="Smith M.E."/>
            <person name="James T.Y."/>
            <person name="Grigoriev I.V."/>
        </authorList>
    </citation>
    <scope>NUCLEOTIDE SEQUENCE [LARGE SCALE GENOMIC DNA]</scope>
    <source>
        <strain evidence="3">RSA 1356</strain>
    </source>
</reference>
<dbReference type="Proteomes" id="UP000271241">
    <property type="component" value="Unassembled WGS sequence"/>
</dbReference>
<organism evidence="2 3">
    <name type="scientific">Thamnocephalis sphaerospora</name>
    <dbReference type="NCBI Taxonomy" id="78915"/>
    <lineage>
        <taxon>Eukaryota</taxon>
        <taxon>Fungi</taxon>
        <taxon>Fungi incertae sedis</taxon>
        <taxon>Zoopagomycota</taxon>
        <taxon>Zoopagomycotina</taxon>
        <taxon>Zoopagomycetes</taxon>
        <taxon>Zoopagales</taxon>
        <taxon>Sigmoideomycetaceae</taxon>
        <taxon>Thamnocephalis</taxon>
    </lineage>
</organism>
<accession>A0A4P9XTC3</accession>